<dbReference type="SUPFAM" id="SSF50891">
    <property type="entry name" value="Cyclophilin-like"/>
    <property type="match status" value="1"/>
</dbReference>
<feature type="domain" description="6-phospho-N-acetylmuramidase N-terminal" evidence="2">
    <location>
        <begin position="43"/>
        <end position="218"/>
    </location>
</feature>
<dbReference type="RefSeq" id="WP_114598377.1">
    <property type="nucleotide sequence ID" value="NZ_JAVIZA010000001.1"/>
</dbReference>
<dbReference type="SUPFAM" id="SSF51445">
    <property type="entry name" value="(Trans)glycosidases"/>
    <property type="match status" value="1"/>
</dbReference>
<dbReference type="PANTHER" id="PTHR38435">
    <property type="match status" value="1"/>
</dbReference>
<dbReference type="InterPro" id="IPR043894">
    <property type="entry name" value="MupG_C"/>
</dbReference>
<dbReference type="Gene3D" id="2.40.100.10">
    <property type="entry name" value="Cyclophilin-like"/>
    <property type="match status" value="1"/>
</dbReference>
<comment type="caution">
    <text evidence="3">The sequence shown here is derived from an EMBL/GenBank/DDBJ whole genome shotgun (WGS) entry which is preliminary data.</text>
</comment>
<dbReference type="Pfam" id="PF19200">
    <property type="entry name" value="MupG_N"/>
    <property type="match status" value="1"/>
</dbReference>
<reference evidence="3 4" key="1">
    <citation type="submission" date="2023-08" db="EMBL/GenBank/DDBJ databases">
        <title>Functional and genomic diversity of the sorghum phyllosphere microbiome.</title>
        <authorList>
            <person name="Shade A."/>
        </authorList>
    </citation>
    <scope>NUCLEOTIDE SEQUENCE [LARGE SCALE GENOMIC DNA]</scope>
    <source>
        <strain evidence="3 4">SORGH_AS_0919</strain>
    </source>
</reference>
<dbReference type="InterPro" id="IPR008589">
    <property type="entry name" value="MupG"/>
</dbReference>
<dbReference type="InterPro" id="IPR017853">
    <property type="entry name" value="GH"/>
</dbReference>
<dbReference type="InterPro" id="IPR013785">
    <property type="entry name" value="Aldolase_TIM"/>
</dbReference>
<accession>A0ABU1I1A9</accession>
<evidence type="ECO:0008006" key="5">
    <source>
        <dbReference type="Google" id="ProtNLM"/>
    </source>
</evidence>
<dbReference type="EMBL" id="JAVIZA010000001">
    <property type="protein sequence ID" value="MDR6167680.1"/>
    <property type="molecule type" value="Genomic_DNA"/>
</dbReference>
<dbReference type="InterPro" id="IPR043797">
    <property type="entry name" value="MupG_N"/>
</dbReference>
<dbReference type="InterPro" id="IPR029000">
    <property type="entry name" value="Cyclophilin-like_dom_sf"/>
</dbReference>
<feature type="domain" description="6-phospho-N-acetylmuramidase C-terminal" evidence="1">
    <location>
        <begin position="260"/>
        <end position="354"/>
    </location>
</feature>
<dbReference type="Gene3D" id="3.20.20.70">
    <property type="entry name" value="Aldolase class I"/>
    <property type="match status" value="1"/>
</dbReference>
<organism evidence="3 4">
    <name type="scientific">Microbacterium paludicola</name>
    <dbReference type="NCBI Taxonomy" id="300019"/>
    <lineage>
        <taxon>Bacteria</taxon>
        <taxon>Bacillati</taxon>
        <taxon>Actinomycetota</taxon>
        <taxon>Actinomycetes</taxon>
        <taxon>Micrococcales</taxon>
        <taxon>Microbacteriaceae</taxon>
        <taxon>Microbacterium</taxon>
    </lineage>
</organism>
<evidence type="ECO:0000259" key="1">
    <source>
        <dbReference type="Pfam" id="PF05913"/>
    </source>
</evidence>
<dbReference type="PANTHER" id="PTHR38435:SF2">
    <property type="entry name" value="DUF871 DOMAIN-CONTAINING PROTEIN"/>
    <property type="match status" value="1"/>
</dbReference>
<keyword evidence="4" id="KW-1185">Reference proteome</keyword>
<sequence length="360" mass="39355">MLFSIYPTDAAETRRAVIDQVLATAPSPTAAPGASVDCGDERMLFTSLHMVDTGELDAFGDVLRAAHDDDGLTFCADVSPVALEHVVAGEEGWGWLARRGITMLRLDYGFDAHEIGRIAEASGCRIAVNASTVDAAFLDELAGLPVAGWHNFYPRPETGLTTSFLVAQSRLFLDRGMPVFAFIPGERELRAPLHLGLPTLEEQRHRNAWRSYLQLRRLVPEAVVVCAEGAVADDHAAWIAEFEATGTVTLPVVGLDAAASVLVERPWRLRVEEAAASFRLDETRGGIRPSRIRNADARERGSLQADLDVYGRYRGEVHLMRVDRPLDAGQARIGEVAAPYRGIIDDLRPGQLLRLLPFPA</sequence>
<name>A0ABU1I1A9_9MICO</name>
<evidence type="ECO:0000259" key="2">
    <source>
        <dbReference type="Pfam" id="PF19200"/>
    </source>
</evidence>
<proteinExistence type="predicted"/>
<gene>
    <name evidence="3" type="ORF">QE367_001884</name>
</gene>
<evidence type="ECO:0000313" key="4">
    <source>
        <dbReference type="Proteomes" id="UP001260188"/>
    </source>
</evidence>
<protein>
    <recommendedName>
        <fullName evidence="5">DUF871 domain-containing protein</fullName>
    </recommendedName>
</protein>
<dbReference type="Proteomes" id="UP001260188">
    <property type="component" value="Unassembled WGS sequence"/>
</dbReference>
<evidence type="ECO:0000313" key="3">
    <source>
        <dbReference type="EMBL" id="MDR6167680.1"/>
    </source>
</evidence>
<dbReference type="Pfam" id="PF05913">
    <property type="entry name" value="MupG_C"/>
    <property type="match status" value="1"/>
</dbReference>